<keyword evidence="3 5" id="KW-0647">Proteasome</keyword>
<dbReference type="PROSITE" id="PS51475">
    <property type="entry name" value="PROTEASOME_ALPHA_2"/>
    <property type="match status" value="1"/>
</dbReference>
<dbReference type="EMBL" id="MBFT01000068">
    <property type="protein sequence ID" value="PVU98763.1"/>
    <property type="molecule type" value="Genomic_DNA"/>
</dbReference>
<dbReference type="InterPro" id="IPR023332">
    <property type="entry name" value="Proteasome_alpha-type"/>
</dbReference>
<dbReference type="InterPro" id="IPR050115">
    <property type="entry name" value="Proteasome_alpha"/>
</dbReference>
<dbReference type="STRING" id="61424.A0A2T9Z2E8"/>
<evidence type="ECO:0000256" key="7">
    <source>
        <dbReference type="SAM" id="MobiDB-lite"/>
    </source>
</evidence>
<dbReference type="InterPro" id="IPR000426">
    <property type="entry name" value="Proteasome_asu_N"/>
</dbReference>
<dbReference type="Pfam" id="PF10584">
    <property type="entry name" value="Proteasome_A_N"/>
    <property type="match status" value="1"/>
</dbReference>
<evidence type="ECO:0000256" key="6">
    <source>
        <dbReference type="RuleBase" id="RU000551"/>
    </source>
</evidence>
<comment type="similarity">
    <text evidence="5 6">Belongs to the peptidase T1A family.</text>
</comment>
<dbReference type="SMART" id="SM00948">
    <property type="entry name" value="Proteasome_A_N"/>
    <property type="match status" value="1"/>
</dbReference>
<dbReference type="CDD" id="cd03752">
    <property type="entry name" value="proteasome_alpha_type_4"/>
    <property type="match status" value="1"/>
</dbReference>
<dbReference type="GO" id="GO:0019773">
    <property type="term" value="C:proteasome core complex, alpha-subunit complex"/>
    <property type="evidence" value="ECO:0007669"/>
    <property type="project" value="UniProtKB-UniRule"/>
</dbReference>
<feature type="compositionally biased region" description="Polar residues" evidence="7">
    <location>
        <begin position="184"/>
        <end position="199"/>
    </location>
</feature>
<protein>
    <recommendedName>
        <fullName evidence="6">Proteasome subunit alpha type</fullName>
    </recommendedName>
</protein>
<keyword evidence="4 6" id="KW-0539">Nucleus</keyword>
<dbReference type="GO" id="GO:0005737">
    <property type="term" value="C:cytoplasm"/>
    <property type="evidence" value="ECO:0007669"/>
    <property type="project" value="UniProtKB-SubCell"/>
</dbReference>
<dbReference type="GO" id="GO:0006511">
    <property type="term" value="P:ubiquitin-dependent protein catabolic process"/>
    <property type="evidence" value="ECO:0007669"/>
    <property type="project" value="InterPro"/>
</dbReference>
<dbReference type="PROSITE" id="PS00388">
    <property type="entry name" value="PROTEASOME_ALPHA_1"/>
    <property type="match status" value="1"/>
</dbReference>
<feature type="region of interest" description="Disordered" evidence="7">
    <location>
        <begin position="175"/>
        <end position="205"/>
    </location>
</feature>
<keyword evidence="2 6" id="KW-0963">Cytoplasm</keyword>
<feature type="domain" description="Proteasome alpha-type subunits" evidence="8">
    <location>
        <begin position="5"/>
        <end position="27"/>
    </location>
</feature>
<organism evidence="9 10">
    <name type="scientific">Furculomyces boomerangus</name>
    <dbReference type="NCBI Taxonomy" id="61424"/>
    <lineage>
        <taxon>Eukaryota</taxon>
        <taxon>Fungi</taxon>
        <taxon>Fungi incertae sedis</taxon>
        <taxon>Zoopagomycota</taxon>
        <taxon>Kickxellomycotina</taxon>
        <taxon>Harpellomycetes</taxon>
        <taxon>Harpellales</taxon>
        <taxon>Harpellaceae</taxon>
        <taxon>Furculomyces</taxon>
    </lineage>
</organism>
<dbReference type="InterPro" id="IPR029055">
    <property type="entry name" value="Ntn_hydrolases_N"/>
</dbReference>
<sequence>MARRYDSRTTIFSPEGRLYQVEYAMEAINHAGTVIGMLCDDGIVLAAEKQQSSKLLESSLDGEKIYEVNENLIAGVAGITSDANLLLNEGRLIAQNYLQIYDDNIPVEMLVKRLCDIKQGYTQFGGLRPFGTSFLIAGWDEHVGFQLYQTDPAGNYSGWKATCIGVNSSSAQSLLKQEYKSKSEPSSSDQQGATGTENASDIADDDTPFSLDSALELTCKVMTKTLDSSKISNENLEFATLTLHNGVPKVHLFKSNETDALLKKYVPEKTTPKE</sequence>
<accession>A0A2T9Z2E8</accession>
<comment type="subunit">
    <text evidence="6">The 26S proteasome consists of a 20S proteasome core and two 19S regulatory subunits.</text>
</comment>
<dbReference type="Pfam" id="PF00227">
    <property type="entry name" value="Proteasome"/>
    <property type="match status" value="1"/>
</dbReference>
<dbReference type="InterPro" id="IPR016050">
    <property type="entry name" value="Proteasome_bsu_CS"/>
</dbReference>
<dbReference type="InterPro" id="IPR001353">
    <property type="entry name" value="Proteasome_sua/b"/>
</dbReference>
<dbReference type="PANTHER" id="PTHR11599">
    <property type="entry name" value="PROTEASOME SUBUNIT ALPHA/BETA"/>
    <property type="match status" value="1"/>
</dbReference>
<comment type="caution">
    <text evidence="9">The sequence shown here is derived from an EMBL/GenBank/DDBJ whole genome shotgun (WGS) entry which is preliminary data.</text>
</comment>
<evidence type="ECO:0000256" key="4">
    <source>
        <dbReference type="ARBA" id="ARBA00023242"/>
    </source>
</evidence>
<evidence type="ECO:0000256" key="3">
    <source>
        <dbReference type="ARBA" id="ARBA00022942"/>
    </source>
</evidence>
<evidence type="ECO:0000256" key="2">
    <source>
        <dbReference type="ARBA" id="ARBA00022490"/>
    </source>
</evidence>
<dbReference type="OrthoDB" id="431557at2759"/>
<dbReference type="Gene3D" id="3.60.20.10">
    <property type="entry name" value="Glutamine Phosphoribosylpyrophosphate, subunit 1, domain 1"/>
    <property type="match status" value="1"/>
</dbReference>
<gene>
    <name evidence="9" type="ORF">BB559_001306</name>
</gene>
<dbReference type="SUPFAM" id="SSF56235">
    <property type="entry name" value="N-terminal nucleophile aminohydrolases (Ntn hydrolases)"/>
    <property type="match status" value="1"/>
</dbReference>
<name>A0A2T9Z2E8_9FUNG</name>
<proteinExistence type="inferred from homology"/>
<dbReference type="PROSITE" id="PS00854">
    <property type="entry name" value="PROTEASOME_BETA_1"/>
    <property type="match status" value="1"/>
</dbReference>
<dbReference type="GO" id="GO:0005634">
    <property type="term" value="C:nucleus"/>
    <property type="evidence" value="ECO:0007669"/>
    <property type="project" value="UniProtKB-SubCell"/>
</dbReference>
<evidence type="ECO:0000256" key="5">
    <source>
        <dbReference type="PROSITE-ProRule" id="PRU00808"/>
    </source>
</evidence>
<keyword evidence="10" id="KW-1185">Reference proteome</keyword>
<dbReference type="Proteomes" id="UP000245699">
    <property type="component" value="Unassembled WGS sequence"/>
</dbReference>
<dbReference type="AlphaFoldDB" id="A0A2T9Z2E8"/>
<reference evidence="9 10" key="1">
    <citation type="journal article" date="2018" name="MBio">
        <title>Comparative Genomics Reveals the Core Gene Toolbox for the Fungus-Insect Symbiosis.</title>
        <authorList>
            <person name="Wang Y."/>
            <person name="Stata M."/>
            <person name="Wang W."/>
            <person name="Stajich J.E."/>
            <person name="White M.M."/>
            <person name="Moncalvo J.M."/>
        </authorList>
    </citation>
    <scope>NUCLEOTIDE SEQUENCE [LARGE SCALE GENOMIC DNA]</scope>
    <source>
        <strain evidence="9 10">AUS-77-4</strain>
    </source>
</reference>
<evidence type="ECO:0000313" key="9">
    <source>
        <dbReference type="EMBL" id="PVU98763.1"/>
    </source>
</evidence>
<comment type="subcellular location">
    <subcellularLocation>
        <location evidence="6">Cytoplasm</location>
    </subcellularLocation>
    <subcellularLocation>
        <location evidence="6">Nucleus</location>
    </subcellularLocation>
</comment>
<evidence type="ECO:0000313" key="10">
    <source>
        <dbReference type="Proteomes" id="UP000245699"/>
    </source>
</evidence>
<comment type="function">
    <text evidence="1">The proteasome is a multicatalytic proteinase complex which is characterized by its ability to cleave peptides with Arg, Phe, Tyr, Leu, and Glu adjacent to the leaving group at neutral or slightly basic pH. The proteasome has an ATP-dependent proteolytic activity.</text>
</comment>
<evidence type="ECO:0000256" key="1">
    <source>
        <dbReference type="ARBA" id="ARBA00002000"/>
    </source>
</evidence>
<evidence type="ECO:0000259" key="8">
    <source>
        <dbReference type="PROSITE" id="PS00388"/>
    </source>
</evidence>
<dbReference type="FunFam" id="3.60.20.10:FF:000031">
    <property type="entry name" value="Proteasome subunit alpha type"/>
    <property type="match status" value="1"/>
</dbReference>